<feature type="domain" description="FAS1" evidence="2">
    <location>
        <begin position="448"/>
        <end position="591"/>
    </location>
</feature>
<feature type="domain" description="FAS1" evidence="2">
    <location>
        <begin position="616"/>
        <end position="759"/>
    </location>
</feature>
<dbReference type="InterPro" id="IPR050904">
    <property type="entry name" value="Adhesion/Biosynth-related"/>
</dbReference>
<dbReference type="SUPFAM" id="SSF82153">
    <property type="entry name" value="FAS1 domain"/>
    <property type="match status" value="8"/>
</dbReference>
<keyword evidence="4" id="KW-1185">Reference proteome</keyword>
<comment type="caution">
    <text evidence="3">The sequence shown here is derived from an EMBL/GenBank/DDBJ whole genome shotgun (WGS) entry which is preliminary data.</text>
</comment>
<feature type="domain" description="FAS1" evidence="2">
    <location>
        <begin position="118"/>
        <end position="261"/>
    </location>
</feature>
<dbReference type="InterPro" id="IPR036378">
    <property type="entry name" value="FAS1_dom_sf"/>
</dbReference>
<dbReference type="Proteomes" id="UP000612055">
    <property type="component" value="Unassembled WGS sequence"/>
</dbReference>
<feature type="region of interest" description="Disordered" evidence="1">
    <location>
        <begin position="95"/>
        <end position="121"/>
    </location>
</feature>
<feature type="compositionally biased region" description="Low complexity" evidence="1">
    <location>
        <begin position="110"/>
        <end position="121"/>
    </location>
</feature>
<organism evidence="3 4">
    <name type="scientific">Edaphochlamys debaryana</name>
    <dbReference type="NCBI Taxonomy" id="47281"/>
    <lineage>
        <taxon>Eukaryota</taxon>
        <taxon>Viridiplantae</taxon>
        <taxon>Chlorophyta</taxon>
        <taxon>core chlorophytes</taxon>
        <taxon>Chlorophyceae</taxon>
        <taxon>CS clade</taxon>
        <taxon>Chlamydomonadales</taxon>
        <taxon>Chlamydomonadales incertae sedis</taxon>
        <taxon>Edaphochlamys</taxon>
    </lineage>
</organism>
<dbReference type="PANTHER" id="PTHR10900:SF77">
    <property type="entry name" value="FI19380P1"/>
    <property type="match status" value="1"/>
</dbReference>
<feature type="domain" description="FAS1" evidence="2">
    <location>
        <begin position="784"/>
        <end position="930"/>
    </location>
</feature>
<protein>
    <recommendedName>
        <fullName evidence="2">FAS1 domain-containing protein</fullName>
    </recommendedName>
</protein>
<name>A0A836C579_9CHLO</name>
<sequence length="1283" mass="132371">MADPDNVAAILGYHAIPGVAYTSTELPPGVTVVPTLYGMANLTIDKNPARVHIRGVESEADVTVVDLVAGKSVVHLINYILLPFPLGGPIVDSPSPSPYGGESPSPPVYGSPSPSMGPASPLEALAARPDCRITYNIMKRIPMIAEGASNPNLVSTFFAPNDVGFMKALMDNGLTLDALAQSDEETIARIFGYHTILGAAVKSTDLQEGTIEVGTALPGFKINVTKTGSAVSVQGLLSSANVVVADVMGGKSVIHIIDYVLLPFPLVPPPSPPPAAPGTINSPLDALAARPDCTLAYRVIRDTPRLAAGASDPTITTTFFTPNDDAFRAIMAVLGIAEDQLGMVDQDTLAAIFAYHTILGVAVKSTDLPEGTIETATGLAGYNLTITKAGSDVTVQAILSTAKVVVADVPAGKSVIHIVDAVLIPFEIPPLDLSPMPSPSPSPSPSEVTTPLEALAARPDCTLAYRVIRDTPRLAAGASNPNVVSTFFTPNDDAFRATLAALSITEDQLGMVNVDTLAAIFAYHTILGAAVKSTDLPEGTIETGTALPGYNLTITRAGSDVTVQAVLSTAKVVVADVPAGKSVIHIVDAVLIPFEIPPLDLSPMPSPSASPSPSEVTTPLEALAARPDCTLVYTVLRSFPLLAESASDPNVVSTFFAPNDVAFRATLATLGVAEDQLGMVNQDTVTMLFAYHTIYGAAVKSTDLPDGTIETTTALPGFNLTVTKAGSDVTVQAILSTAKVVVADVSAGKSVIHVIDAVLIPFEIPPLDVSPSPGNESPAPSGAYPTVAALIAADAQLSQVLGPFISSAGPLSRMLNDPEAEFTLFVPKDVTTFMKIIANLGGDAMRMPHVGLLMSALYDGLVMGKALMAADLTDGQIVPVGINPQLENSTIQVVLAGSAVSIVGAAGPCAVTKADMMGGKAVVHMLDNALITERTYSLSEQPDSVIIPQTDKSAFEALATTPGTQSTTVSLLSSGFVTAVTDPSLVATMFVPTDMAWARMLEANPNLNMTDIDALNQTTFIDEILGLHVVLGAAVLSSSLSYGQVLPVRVDGSASHTVSITADGVFISSSNGAKGKVVTADLVAGAGIIHLVDNILLTDEIAAKYGITIPAETMPSPSPEEMTGTPYPNVTTALAAEGLNTLLDMYSTAASSTVGALLQAYLASPFTLFAPTDEAFSEYFTSTGTSLATLKTPGNEVSLAMVVLPHLNLGAAITPNQMVTGKMFLTGMAGIASAEVTVSVSDTGVVTLSTKSMTATVIKSGISLTEGSSAGTQIYVIDKVLKG</sequence>
<feature type="domain" description="FAS1" evidence="2">
    <location>
        <begin position="1"/>
        <end position="81"/>
    </location>
</feature>
<dbReference type="Pfam" id="PF02469">
    <property type="entry name" value="Fasciclin"/>
    <property type="match status" value="7"/>
</dbReference>
<evidence type="ECO:0000313" key="4">
    <source>
        <dbReference type="Proteomes" id="UP000612055"/>
    </source>
</evidence>
<dbReference type="OrthoDB" id="540756at2759"/>
<feature type="domain" description="FAS1" evidence="2">
    <location>
        <begin position="280"/>
        <end position="423"/>
    </location>
</feature>
<dbReference type="InterPro" id="IPR000782">
    <property type="entry name" value="FAS1_domain"/>
</dbReference>
<reference evidence="3" key="1">
    <citation type="journal article" date="2020" name="bioRxiv">
        <title>Comparative genomics of Chlamydomonas.</title>
        <authorList>
            <person name="Craig R.J."/>
            <person name="Hasan A.R."/>
            <person name="Ness R.W."/>
            <person name="Keightley P.D."/>
        </authorList>
    </citation>
    <scope>NUCLEOTIDE SEQUENCE</scope>
    <source>
        <strain evidence="3">CCAP 11/70</strain>
    </source>
</reference>
<gene>
    <name evidence="3" type="ORF">HYH03_000775</name>
</gene>
<dbReference type="Gene3D" id="2.30.180.10">
    <property type="entry name" value="FAS1 domain"/>
    <property type="match status" value="8"/>
</dbReference>
<evidence type="ECO:0000259" key="2">
    <source>
        <dbReference type="PROSITE" id="PS50213"/>
    </source>
</evidence>
<feature type="domain" description="FAS1" evidence="2">
    <location>
        <begin position="951"/>
        <end position="1096"/>
    </location>
</feature>
<feature type="domain" description="FAS1" evidence="2">
    <location>
        <begin position="1127"/>
        <end position="1281"/>
    </location>
</feature>
<proteinExistence type="predicted"/>
<evidence type="ECO:0000256" key="1">
    <source>
        <dbReference type="SAM" id="MobiDB-lite"/>
    </source>
</evidence>
<dbReference type="SMART" id="SM00554">
    <property type="entry name" value="FAS1"/>
    <property type="match status" value="7"/>
</dbReference>
<dbReference type="PANTHER" id="PTHR10900">
    <property type="entry name" value="PERIOSTIN-RELATED"/>
    <property type="match status" value="1"/>
</dbReference>
<evidence type="ECO:0000313" key="3">
    <source>
        <dbReference type="EMBL" id="KAG2500951.1"/>
    </source>
</evidence>
<dbReference type="EMBL" id="JAEHOE010000002">
    <property type="protein sequence ID" value="KAG2500951.1"/>
    <property type="molecule type" value="Genomic_DNA"/>
</dbReference>
<dbReference type="PROSITE" id="PS50213">
    <property type="entry name" value="FAS1"/>
    <property type="match status" value="8"/>
</dbReference>
<dbReference type="GO" id="GO:0005615">
    <property type="term" value="C:extracellular space"/>
    <property type="evidence" value="ECO:0007669"/>
    <property type="project" value="TreeGrafter"/>
</dbReference>
<accession>A0A836C579</accession>